<dbReference type="Gene3D" id="3.60.15.10">
    <property type="entry name" value="Ribonuclease Z/Hydroxyacylglutathione hydrolase-like"/>
    <property type="match status" value="1"/>
</dbReference>
<sequence length="231" mass="26087">MIFRSLASSSKGNAYLISDTDTTILLECGISYKQLERRTGFQMANIAACFITHEHKDHCAAAEQLIKHGIPLYASEGTARALDLGEAEIIVPGEPVMLGALRVMAFPVTHDAAQPVGYLVDDARTKERLFFAADTRGLHYKVEHPTYIAVECNYEESLLDRSDRIPSVLKERIRHSHFEVNDVIKWLHKQDLSGVLTIWLLHLSAGNSRAEAWQRRFEREFPGITIRICPE</sequence>
<accession>A0AAW4VUU2</accession>
<dbReference type="RefSeq" id="WP_227600545.1">
    <property type="nucleotide sequence ID" value="NZ_JAJEPX010000013.1"/>
</dbReference>
<dbReference type="EMBL" id="JAJEPX010000013">
    <property type="protein sequence ID" value="MCC2176682.1"/>
    <property type="molecule type" value="Genomic_DNA"/>
</dbReference>
<dbReference type="PANTHER" id="PTHR47619">
    <property type="entry name" value="METALLO-HYDROLASE YYCJ-RELATED"/>
    <property type="match status" value="1"/>
</dbReference>
<dbReference type="InterPro" id="IPR001279">
    <property type="entry name" value="Metallo-B-lactamas"/>
</dbReference>
<dbReference type="GeneID" id="98659916"/>
<dbReference type="AlphaFoldDB" id="A0AAW4VUU2"/>
<keyword evidence="3" id="KW-1185">Reference proteome</keyword>
<dbReference type="SMART" id="SM00849">
    <property type="entry name" value="Lactamase_B"/>
    <property type="match status" value="1"/>
</dbReference>
<dbReference type="PANTHER" id="PTHR47619:SF1">
    <property type="entry name" value="EXODEOXYRIBONUCLEASE WALJ"/>
    <property type="match status" value="1"/>
</dbReference>
<dbReference type="InterPro" id="IPR036866">
    <property type="entry name" value="RibonucZ/Hydroxyglut_hydro"/>
</dbReference>
<organism evidence="2 3">
    <name type="scientific">Agathobaculum butyriciproducens</name>
    <dbReference type="NCBI Taxonomy" id="1628085"/>
    <lineage>
        <taxon>Bacteria</taxon>
        <taxon>Bacillati</taxon>
        <taxon>Bacillota</taxon>
        <taxon>Clostridia</taxon>
        <taxon>Eubacteriales</taxon>
        <taxon>Butyricicoccaceae</taxon>
        <taxon>Agathobaculum</taxon>
    </lineage>
</organism>
<evidence type="ECO:0000259" key="1">
    <source>
        <dbReference type="SMART" id="SM00849"/>
    </source>
</evidence>
<dbReference type="InterPro" id="IPR052533">
    <property type="entry name" value="WalJ/YycJ-like"/>
</dbReference>
<dbReference type="Pfam" id="PF12706">
    <property type="entry name" value="Lactamase_B_2"/>
    <property type="match status" value="1"/>
</dbReference>
<evidence type="ECO:0000313" key="2">
    <source>
        <dbReference type="EMBL" id="MCC2176682.1"/>
    </source>
</evidence>
<proteinExistence type="predicted"/>
<dbReference type="SUPFAM" id="SSF56281">
    <property type="entry name" value="Metallo-hydrolase/oxidoreductase"/>
    <property type="match status" value="1"/>
</dbReference>
<dbReference type="Proteomes" id="UP001298753">
    <property type="component" value="Unassembled WGS sequence"/>
</dbReference>
<gene>
    <name evidence="2" type="ORF">LKD22_06030</name>
</gene>
<feature type="domain" description="Metallo-beta-lactamase" evidence="1">
    <location>
        <begin position="11"/>
        <end position="177"/>
    </location>
</feature>
<evidence type="ECO:0000313" key="3">
    <source>
        <dbReference type="Proteomes" id="UP001298753"/>
    </source>
</evidence>
<reference evidence="2 3" key="1">
    <citation type="submission" date="2021-10" db="EMBL/GenBank/DDBJ databases">
        <title>Anaerobic single-cell dispensing facilitates the cultivation of human gut bacteria.</title>
        <authorList>
            <person name="Afrizal A."/>
        </authorList>
    </citation>
    <scope>NUCLEOTIDE SEQUENCE [LARGE SCALE GENOMIC DNA]</scope>
    <source>
        <strain evidence="2 3">CLA-AA-H270</strain>
    </source>
</reference>
<name>A0AAW4VUU2_9FIRM</name>
<comment type="caution">
    <text evidence="2">The sequence shown here is derived from an EMBL/GenBank/DDBJ whole genome shotgun (WGS) entry which is preliminary data.</text>
</comment>
<protein>
    <submittedName>
        <fullName evidence="2">MBL fold metallo-hydrolase</fullName>
    </submittedName>
</protein>